<dbReference type="RefSeq" id="WP_142894744.1">
    <property type="nucleotide sequence ID" value="NZ_ML660052.1"/>
</dbReference>
<evidence type="ECO:0000259" key="6">
    <source>
        <dbReference type="Pfam" id="PF00535"/>
    </source>
</evidence>
<keyword evidence="8" id="KW-1185">Reference proteome</keyword>
<sequence>MTASLSIVIPTYNSRAVLPRTASALKNTEGGSLIHEVIVVDGGSKDGTREVAETLGAKVIEAPASRGGQLSVGGAQATAEWFLFLHADTRLDAAWHQIVAAFIEDPANRDHAAVFRFALDDPDPRARRVERITHWRNRVLGLPYGDQGLLISRDFYKQLGGFRPFPLMEDVDLVRRIGRRRICCLPATATTSAVRYRRDGWWLRPIRNVALLALFSLGTPPRLLTRLY</sequence>
<comment type="subcellular location">
    <subcellularLocation>
        <location evidence="1">Cell membrane</location>
    </subcellularLocation>
</comment>
<keyword evidence="5" id="KW-0472">Membrane</keyword>
<name>A0A545U201_9PROT</name>
<dbReference type="GO" id="GO:0005886">
    <property type="term" value="C:plasma membrane"/>
    <property type="evidence" value="ECO:0007669"/>
    <property type="project" value="UniProtKB-SubCell"/>
</dbReference>
<comment type="caution">
    <text evidence="7">The sequence shown here is derived from an EMBL/GenBank/DDBJ whole genome shotgun (WGS) entry which is preliminary data.</text>
</comment>
<dbReference type="InterPro" id="IPR029044">
    <property type="entry name" value="Nucleotide-diphossugar_trans"/>
</dbReference>
<dbReference type="PANTHER" id="PTHR43646">
    <property type="entry name" value="GLYCOSYLTRANSFERASE"/>
    <property type="match status" value="1"/>
</dbReference>
<reference evidence="7 8" key="1">
    <citation type="submission" date="2019-06" db="EMBL/GenBank/DDBJ databases">
        <title>Whole genome sequence for Rhodospirillaceae sp. R148.</title>
        <authorList>
            <person name="Wang G."/>
        </authorList>
    </citation>
    <scope>NUCLEOTIDE SEQUENCE [LARGE SCALE GENOMIC DNA]</scope>
    <source>
        <strain evidence="7 8">R148</strain>
    </source>
</reference>
<evidence type="ECO:0000256" key="2">
    <source>
        <dbReference type="ARBA" id="ARBA00022475"/>
    </source>
</evidence>
<accession>A0A545U201</accession>
<dbReference type="GO" id="GO:0016757">
    <property type="term" value="F:glycosyltransferase activity"/>
    <property type="evidence" value="ECO:0007669"/>
    <property type="project" value="UniProtKB-KW"/>
</dbReference>
<dbReference type="NCBIfam" id="TIGR04283">
    <property type="entry name" value="glyco_like_mftF"/>
    <property type="match status" value="1"/>
</dbReference>
<proteinExistence type="predicted"/>
<keyword evidence="3" id="KW-0328">Glycosyltransferase</keyword>
<dbReference type="SUPFAM" id="SSF53448">
    <property type="entry name" value="Nucleotide-diphospho-sugar transferases"/>
    <property type="match status" value="1"/>
</dbReference>
<evidence type="ECO:0000313" key="8">
    <source>
        <dbReference type="Proteomes" id="UP000315252"/>
    </source>
</evidence>
<gene>
    <name evidence="7" type="ORF">FKG95_02645</name>
</gene>
<dbReference type="PANTHER" id="PTHR43646:SF2">
    <property type="entry name" value="GLYCOSYLTRANSFERASE 2-LIKE DOMAIN-CONTAINING PROTEIN"/>
    <property type="match status" value="1"/>
</dbReference>
<organism evidence="7 8">
    <name type="scientific">Denitrobaculum tricleocarpae</name>
    <dbReference type="NCBI Taxonomy" id="2591009"/>
    <lineage>
        <taxon>Bacteria</taxon>
        <taxon>Pseudomonadati</taxon>
        <taxon>Pseudomonadota</taxon>
        <taxon>Alphaproteobacteria</taxon>
        <taxon>Rhodospirillales</taxon>
        <taxon>Rhodospirillaceae</taxon>
        <taxon>Denitrobaculum</taxon>
    </lineage>
</organism>
<keyword evidence="2" id="KW-1003">Cell membrane</keyword>
<protein>
    <submittedName>
        <fullName evidence="7">Glycosyltransferase</fullName>
    </submittedName>
</protein>
<evidence type="ECO:0000256" key="4">
    <source>
        <dbReference type="ARBA" id="ARBA00022679"/>
    </source>
</evidence>
<evidence type="ECO:0000256" key="1">
    <source>
        <dbReference type="ARBA" id="ARBA00004236"/>
    </source>
</evidence>
<dbReference type="InterPro" id="IPR026461">
    <property type="entry name" value="Trfase_2_rSAM/seldom_assoc"/>
</dbReference>
<dbReference type="OrthoDB" id="5291101at2"/>
<dbReference type="EMBL" id="VHSH01000001">
    <property type="protein sequence ID" value="TQV83507.1"/>
    <property type="molecule type" value="Genomic_DNA"/>
</dbReference>
<keyword evidence="4 7" id="KW-0808">Transferase</keyword>
<dbReference type="Pfam" id="PF00535">
    <property type="entry name" value="Glycos_transf_2"/>
    <property type="match status" value="1"/>
</dbReference>
<feature type="domain" description="Glycosyltransferase 2-like" evidence="6">
    <location>
        <begin position="6"/>
        <end position="135"/>
    </location>
</feature>
<dbReference type="Gene3D" id="3.90.550.10">
    <property type="entry name" value="Spore Coat Polysaccharide Biosynthesis Protein SpsA, Chain A"/>
    <property type="match status" value="1"/>
</dbReference>
<dbReference type="Proteomes" id="UP000315252">
    <property type="component" value="Unassembled WGS sequence"/>
</dbReference>
<dbReference type="InterPro" id="IPR001173">
    <property type="entry name" value="Glyco_trans_2-like"/>
</dbReference>
<dbReference type="AlphaFoldDB" id="A0A545U201"/>
<dbReference type="CDD" id="cd02522">
    <property type="entry name" value="GT_2_like_a"/>
    <property type="match status" value="1"/>
</dbReference>
<evidence type="ECO:0000256" key="3">
    <source>
        <dbReference type="ARBA" id="ARBA00022676"/>
    </source>
</evidence>
<evidence type="ECO:0000256" key="5">
    <source>
        <dbReference type="ARBA" id="ARBA00023136"/>
    </source>
</evidence>
<evidence type="ECO:0000313" key="7">
    <source>
        <dbReference type="EMBL" id="TQV83507.1"/>
    </source>
</evidence>